<dbReference type="AlphaFoldDB" id="A0A7U2FA77"/>
<accession>A0A7U2FA77</accession>
<keyword evidence="2" id="KW-1185">Reference proteome</keyword>
<name>A0A7U2FA77_PHANO</name>
<sequence length="56" mass="6567">MRSQIIERLQLAVVQRVAHELWLVVGMKKVEEERRSKSVIDPPCFASWHPAKVRNN</sequence>
<dbReference type="Proteomes" id="UP000663193">
    <property type="component" value="Chromosome 12"/>
</dbReference>
<dbReference type="EMBL" id="CP069034">
    <property type="protein sequence ID" value="QRD01544.1"/>
    <property type="molecule type" value="Genomic_DNA"/>
</dbReference>
<evidence type="ECO:0000313" key="1">
    <source>
        <dbReference type="EMBL" id="QRD01544.1"/>
    </source>
</evidence>
<gene>
    <name evidence="1" type="ORF">JI435_416960</name>
</gene>
<organism evidence="1 2">
    <name type="scientific">Phaeosphaeria nodorum (strain SN15 / ATCC MYA-4574 / FGSC 10173)</name>
    <name type="common">Glume blotch fungus</name>
    <name type="synonym">Parastagonospora nodorum</name>
    <dbReference type="NCBI Taxonomy" id="321614"/>
    <lineage>
        <taxon>Eukaryota</taxon>
        <taxon>Fungi</taxon>
        <taxon>Dikarya</taxon>
        <taxon>Ascomycota</taxon>
        <taxon>Pezizomycotina</taxon>
        <taxon>Dothideomycetes</taxon>
        <taxon>Pleosporomycetidae</taxon>
        <taxon>Pleosporales</taxon>
        <taxon>Pleosporineae</taxon>
        <taxon>Phaeosphaeriaceae</taxon>
        <taxon>Parastagonospora</taxon>
    </lineage>
</organism>
<protein>
    <submittedName>
        <fullName evidence="1">Uncharacterized protein</fullName>
    </submittedName>
</protein>
<dbReference type="VEuPathDB" id="FungiDB:JI435_416960"/>
<evidence type="ECO:0000313" key="2">
    <source>
        <dbReference type="Proteomes" id="UP000663193"/>
    </source>
</evidence>
<reference evidence="2" key="1">
    <citation type="journal article" date="2021" name="BMC Genomics">
        <title>Chromosome-level genome assembly and manually-curated proteome of model necrotroph Parastagonospora nodorum Sn15 reveals a genome-wide trove of candidate effector homologs, and redundancy of virulence-related functions within an accessory chromosome.</title>
        <authorList>
            <person name="Bertazzoni S."/>
            <person name="Jones D.A.B."/>
            <person name="Phan H.T."/>
            <person name="Tan K.-C."/>
            <person name="Hane J.K."/>
        </authorList>
    </citation>
    <scope>NUCLEOTIDE SEQUENCE [LARGE SCALE GENOMIC DNA]</scope>
    <source>
        <strain evidence="2">SN15 / ATCC MYA-4574 / FGSC 10173)</strain>
    </source>
</reference>
<proteinExistence type="predicted"/>